<dbReference type="Gene3D" id="3.40.50.300">
    <property type="entry name" value="P-loop containing nucleotide triphosphate hydrolases"/>
    <property type="match status" value="1"/>
</dbReference>
<dbReference type="RefSeq" id="WP_022620836.1">
    <property type="nucleotide sequence ID" value="NZ_QEKV01000002.1"/>
</dbReference>
<reference evidence="10 11" key="1">
    <citation type="submission" date="2018-04" db="EMBL/GenBank/DDBJ databases">
        <title>Genomic Encyclopedia of Type Strains, Phase IV (KMG-IV): sequencing the most valuable type-strain genomes for metagenomic binning, comparative biology and taxonomic classification.</title>
        <authorList>
            <person name="Goeker M."/>
        </authorList>
    </citation>
    <scope>NUCLEOTIDE SEQUENCE [LARGE SCALE GENOMIC DNA]</scope>
    <source>
        <strain evidence="10 11">DSM 20705</strain>
    </source>
</reference>
<keyword evidence="4" id="KW-0067">ATP-binding</keyword>
<dbReference type="GO" id="GO:0016887">
    <property type="term" value="F:ATP hydrolysis activity"/>
    <property type="evidence" value="ECO:0007669"/>
    <property type="project" value="InterPro"/>
</dbReference>
<comment type="caution">
    <text evidence="10">The sequence shown here is derived from an EMBL/GenBank/DDBJ whole genome shotgun (WGS) entry which is preliminary data.</text>
</comment>
<dbReference type="Pfam" id="PF00664">
    <property type="entry name" value="ABC_membrane"/>
    <property type="match status" value="1"/>
</dbReference>
<dbReference type="InterPro" id="IPR027417">
    <property type="entry name" value="P-loop_NTPase"/>
</dbReference>
<accession>A0A2U1E5D8</accession>
<dbReference type="PANTHER" id="PTHR24221">
    <property type="entry name" value="ATP-BINDING CASSETTE SUB-FAMILY B"/>
    <property type="match status" value="1"/>
</dbReference>
<keyword evidence="3" id="KW-0547">Nucleotide-binding</keyword>
<feature type="transmembrane region" description="Helical" evidence="7">
    <location>
        <begin position="27"/>
        <end position="45"/>
    </location>
</feature>
<feature type="transmembrane region" description="Helical" evidence="7">
    <location>
        <begin position="166"/>
        <end position="187"/>
    </location>
</feature>
<dbReference type="SUPFAM" id="SSF90123">
    <property type="entry name" value="ABC transporter transmembrane region"/>
    <property type="match status" value="1"/>
</dbReference>
<dbReference type="PROSITE" id="PS50893">
    <property type="entry name" value="ABC_TRANSPORTER_2"/>
    <property type="match status" value="1"/>
</dbReference>
<dbReference type="InterPro" id="IPR039421">
    <property type="entry name" value="Type_1_exporter"/>
</dbReference>
<dbReference type="SUPFAM" id="SSF52540">
    <property type="entry name" value="P-loop containing nucleoside triphosphate hydrolases"/>
    <property type="match status" value="1"/>
</dbReference>
<comment type="subcellular location">
    <subcellularLocation>
        <location evidence="1">Cell membrane</location>
        <topology evidence="1">Multi-pass membrane protein</topology>
    </subcellularLocation>
</comment>
<keyword evidence="6 7" id="KW-0472">Membrane</keyword>
<evidence type="ECO:0000259" key="9">
    <source>
        <dbReference type="PROSITE" id="PS50929"/>
    </source>
</evidence>
<sequence>MGKDKINHLECIKIAFKMIYEVDKNSFAITIILSIVSGVFPFLVLKLGQTIINIIQIHSTRFDNIIILILIYLSLQFISVIVDNIKNYYLQRLSNEVTYSSMRKVMGKCADLPLKKLEDNKTYDILNRIEQDATLKPYEILMSVINLLFNLTQTIIAMYVLIKWNYFLVILLFAVTIISVFGEIKIGKLEFNIRNRRSTLERKSWYYSFLLTHDIAFKEIKTFRLKNYFISKYKEITDTIINQNNSIEKLKALLIIVINFFQVLINLYIFKELAFKTYNGEFLIGTAMVYISTIVIFQGSLNETGTSVYNIINSNLYINLLKEFLEFKTDDLKVETKTILRSIKDINVISLSNINFSYDDNSLALQDISLKIKKGESIAIIGENGSGKSTLLKILAGLYSPDSGVFLINGMKFDDIEIESYRTQISSLFQDYLKYEGTIKENIILGQIDRNEDDCSILTALNSADAKFLKNDGKYNINKVVGNWFENGQELSGGQWQKIAIARTMYRKSSLLLFDEPSSSLDIISEKIIFDNILNNSNDKIIIYITHRIRCAMNSDRIIVMDNGKIVGDGSHDDLIENCNRYKLMYNKEFK</sequence>
<proteinExistence type="predicted"/>
<dbReference type="PROSITE" id="PS00211">
    <property type="entry name" value="ABC_TRANSPORTER_1"/>
    <property type="match status" value="1"/>
</dbReference>
<feature type="transmembrane region" description="Helical" evidence="7">
    <location>
        <begin position="65"/>
        <end position="82"/>
    </location>
</feature>
<dbReference type="InterPro" id="IPR003593">
    <property type="entry name" value="AAA+_ATPase"/>
</dbReference>
<keyword evidence="5 7" id="KW-1133">Transmembrane helix</keyword>
<dbReference type="InterPro" id="IPR003439">
    <property type="entry name" value="ABC_transporter-like_ATP-bd"/>
</dbReference>
<dbReference type="GO" id="GO:0005524">
    <property type="term" value="F:ATP binding"/>
    <property type="evidence" value="ECO:0007669"/>
    <property type="project" value="UniProtKB-KW"/>
</dbReference>
<evidence type="ECO:0000256" key="7">
    <source>
        <dbReference type="SAM" id="Phobius"/>
    </source>
</evidence>
<evidence type="ECO:0000259" key="8">
    <source>
        <dbReference type="PROSITE" id="PS50893"/>
    </source>
</evidence>
<evidence type="ECO:0000256" key="4">
    <source>
        <dbReference type="ARBA" id="ARBA00022840"/>
    </source>
</evidence>
<dbReference type="CDD" id="cd03228">
    <property type="entry name" value="ABCC_MRP_Like"/>
    <property type="match status" value="1"/>
</dbReference>
<dbReference type="InterPro" id="IPR017871">
    <property type="entry name" value="ABC_transporter-like_CS"/>
</dbReference>
<gene>
    <name evidence="10" type="ORF">C7381_10229</name>
</gene>
<evidence type="ECO:0000313" key="10">
    <source>
        <dbReference type="EMBL" id="PVY95141.1"/>
    </source>
</evidence>
<dbReference type="PROSITE" id="PS50929">
    <property type="entry name" value="ABC_TM1F"/>
    <property type="match status" value="1"/>
</dbReference>
<feature type="domain" description="ABC transmembrane type-1" evidence="9">
    <location>
        <begin position="28"/>
        <end position="313"/>
    </location>
</feature>
<keyword evidence="11" id="KW-1185">Reference proteome</keyword>
<evidence type="ECO:0000313" key="11">
    <source>
        <dbReference type="Proteomes" id="UP000245793"/>
    </source>
</evidence>
<protein>
    <submittedName>
        <fullName evidence="10">ABC-type bacteriocin/lantibiotic exporter with double-glycine peptidase domain</fullName>
    </submittedName>
</protein>
<dbReference type="GO" id="GO:0034040">
    <property type="term" value="F:ATPase-coupled lipid transmembrane transporter activity"/>
    <property type="evidence" value="ECO:0007669"/>
    <property type="project" value="TreeGrafter"/>
</dbReference>
<dbReference type="Pfam" id="PF00005">
    <property type="entry name" value="ABC_tran"/>
    <property type="match status" value="1"/>
</dbReference>
<evidence type="ECO:0000256" key="2">
    <source>
        <dbReference type="ARBA" id="ARBA00022692"/>
    </source>
</evidence>
<evidence type="ECO:0000256" key="3">
    <source>
        <dbReference type="ARBA" id="ARBA00022741"/>
    </source>
</evidence>
<dbReference type="GO" id="GO:0005886">
    <property type="term" value="C:plasma membrane"/>
    <property type="evidence" value="ECO:0007669"/>
    <property type="project" value="UniProtKB-SubCell"/>
</dbReference>
<evidence type="ECO:0000256" key="5">
    <source>
        <dbReference type="ARBA" id="ARBA00022989"/>
    </source>
</evidence>
<keyword evidence="2 7" id="KW-0812">Transmembrane</keyword>
<evidence type="ECO:0000256" key="6">
    <source>
        <dbReference type="ARBA" id="ARBA00023136"/>
    </source>
</evidence>
<dbReference type="AlphaFoldDB" id="A0A2U1E5D8"/>
<dbReference type="SMART" id="SM00382">
    <property type="entry name" value="AAA"/>
    <property type="match status" value="1"/>
</dbReference>
<organism evidence="10 11">
    <name type="scientific">Ezakiella coagulans</name>
    <dbReference type="NCBI Taxonomy" id="46507"/>
    <lineage>
        <taxon>Bacteria</taxon>
        <taxon>Bacillati</taxon>
        <taxon>Bacillota</taxon>
        <taxon>Tissierellia</taxon>
        <taxon>Ezakiella</taxon>
    </lineage>
</organism>
<dbReference type="PANTHER" id="PTHR24221:SF654">
    <property type="entry name" value="ATP-BINDING CASSETTE SUB-FAMILY B MEMBER 6"/>
    <property type="match status" value="1"/>
</dbReference>
<dbReference type="Gene3D" id="1.20.1560.10">
    <property type="entry name" value="ABC transporter type 1, transmembrane domain"/>
    <property type="match status" value="1"/>
</dbReference>
<feature type="transmembrane region" description="Helical" evidence="7">
    <location>
        <begin position="140"/>
        <end position="160"/>
    </location>
</feature>
<feature type="transmembrane region" description="Helical" evidence="7">
    <location>
        <begin position="282"/>
        <end position="301"/>
    </location>
</feature>
<dbReference type="InterPro" id="IPR011527">
    <property type="entry name" value="ABC1_TM_dom"/>
</dbReference>
<dbReference type="InterPro" id="IPR036640">
    <property type="entry name" value="ABC1_TM_sf"/>
</dbReference>
<evidence type="ECO:0000256" key="1">
    <source>
        <dbReference type="ARBA" id="ARBA00004651"/>
    </source>
</evidence>
<dbReference type="Proteomes" id="UP000245793">
    <property type="component" value="Unassembled WGS sequence"/>
</dbReference>
<name>A0A2U1E5D8_9FIRM</name>
<dbReference type="EMBL" id="QEKV01000002">
    <property type="protein sequence ID" value="PVY95141.1"/>
    <property type="molecule type" value="Genomic_DNA"/>
</dbReference>
<dbReference type="GO" id="GO:0140359">
    <property type="term" value="F:ABC-type transporter activity"/>
    <property type="evidence" value="ECO:0007669"/>
    <property type="project" value="InterPro"/>
</dbReference>
<feature type="domain" description="ABC transporter" evidence="8">
    <location>
        <begin position="349"/>
        <end position="588"/>
    </location>
</feature>
<feature type="transmembrane region" description="Helical" evidence="7">
    <location>
        <begin position="252"/>
        <end position="270"/>
    </location>
</feature>